<keyword evidence="3 6" id="KW-0812">Transmembrane</keyword>
<feature type="transmembrane region" description="Helical" evidence="6">
    <location>
        <begin position="310"/>
        <end position="336"/>
    </location>
</feature>
<dbReference type="GO" id="GO:0005886">
    <property type="term" value="C:plasma membrane"/>
    <property type="evidence" value="ECO:0007669"/>
    <property type="project" value="UniProtKB-SubCell"/>
</dbReference>
<keyword evidence="9" id="KW-1185">Reference proteome</keyword>
<evidence type="ECO:0000256" key="6">
    <source>
        <dbReference type="SAM" id="Phobius"/>
    </source>
</evidence>
<dbReference type="PANTHER" id="PTHR43124:SF3">
    <property type="entry name" value="CHLORAMPHENICOL EFFLUX PUMP RV0191"/>
    <property type="match status" value="1"/>
</dbReference>
<dbReference type="AlphaFoldDB" id="A0A6B0VIA4"/>
<feature type="transmembrane region" description="Helical" evidence="6">
    <location>
        <begin position="148"/>
        <end position="169"/>
    </location>
</feature>
<evidence type="ECO:0000256" key="4">
    <source>
        <dbReference type="ARBA" id="ARBA00022989"/>
    </source>
</evidence>
<dbReference type="CDD" id="cd17474">
    <property type="entry name" value="MFS_YfmO_like"/>
    <property type="match status" value="1"/>
</dbReference>
<dbReference type="InterPro" id="IPR050189">
    <property type="entry name" value="MFS_Efflux_Transporters"/>
</dbReference>
<name>A0A6B0VIA4_9EURY</name>
<keyword evidence="4 6" id="KW-1133">Transmembrane helix</keyword>
<dbReference type="Proteomes" id="UP000434101">
    <property type="component" value="Unassembled WGS sequence"/>
</dbReference>
<feature type="domain" description="Major facilitator superfamily (MFS) profile" evidence="7">
    <location>
        <begin position="20"/>
        <end position="402"/>
    </location>
</feature>
<dbReference type="SUPFAM" id="SSF103473">
    <property type="entry name" value="MFS general substrate transporter"/>
    <property type="match status" value="1"/>
</dbReference>
<feature type="transmembrane region" description="Helical" evidence="6">
    <location>
        <begin position="119"/>
        <end position="136"/>
    </location>
</feature>
<dbReference type="OrthoDB" id="117970at2157"/>
<evidence type="ECO:0000313" key="9">
    <source>
        <dbReference type="Proteomes" id="UP000434101"/>
    </source>
</evidence>
<sequence>MTTENGTESTVSSVPWDSSTLYIILASSLMGVMGVSLISPILPELRVVFEVSDAQIGLIITVYTLPGIFLTPFLGLIADRIGRRRVMIPLLLAFGAGGAGIAFASTFVEVLLFRFVQGVGASALVTLAVTLIGDFYDGQRQNAVMGVNSSMIGTGAALYPLIGGALAGIRWNAPFLFFGIGILVGIVAVFVLPEPEGRQASDVATYLGRLRAVAVDPQAMAIFAAIFVIFFVFYGAVQTALPLLLSDEFALTSGEIGVILAMVALASAVVSSQYGRISNWRSPTELVALGFIAYGFSLLGVWISPSPVAVGLSLLAFGVGFGIVMPSIDTTMITLVSERLRAGMMGLRTSVLRLGQTLGPISFTYLAETVFASTVAGYRVLIVVFGALVLCSGLVAYPLLRR</sequence>
<dbReference type="InterPro" id="IPR036259">
    <property type="entry name" value="MFS_trans_sf"/>
</dbReference>
<dbReference type="RefSeq" id="WP_160062090.1">
    <property type="nucleotide sequence ID" value="NZ_WUYX01000008.1"/>
</dbReference>
<dbReference type="InterPro" id="IPR011701">
    <property type="entry name" value="MFS"/>
</dbReference>
<feature type="transmembrane region" description="Helical" evidence="6">
    <location>
        <begin position="256"/>
        <end position="274"/>
    </location>
</feature>
<dbReference type="InterPro" id="IPR001958">
    <property type="entry name" value="Tet-R_TetA/multi-R_MdtG-like"/>
</dbReference>
<evidence type="ECO:0000313" key="8">
    <source>
        <dbReference type="EMBL" id="MXV60785.1"/>
    </source>
</evidence>
<comment type="subcellular location">
    <subcellularLocation>
        <location evidence="1">Cell membrane</location>
        <topology evidence="1">Multi-pass membrane protein</topology>
    </subcellularLocation>
</comment>
<feature type="transmembrane region" description="Helical" evidence="6">
    <location>
        <begin position="90"/>
        <end position="113"/>
    </location>
</feature>
<evidence type="ECO:0000256" key="3">
    <source>
        <dbReference type="ARBA" id="ARBA00022692"/>
    </source>
</evidence>
<dbReference type="Gene3D" id="1.20.1250.20">
    <property type="entry name" value="MFS general substrate transporter like domains"/>
    <property type="match status" value="1"/>
</dbReference>
<dbReference type="PROSITE" id="PS50850">
    <property type="entry name" value="MFS"/>
    <property type="match status" value="1"/>
</dbReference>
<dbReference type="InterPro" id="IPR020846">
    <property type="entry name" value="MFS_dom"/>
</dbReference>
<feature type="transmembrane region" description="Helical" evidence="6">
    <location>
        <begin position="175"/>
        <end position="192"/>
    </location>
</feature>
<feature type="transmembrane region" description="Helical" evidence="6">
    <location>
        <begin position="21"/>
        <end position="42"/>
    </location>
</feature>
<feature type="transmembrane region" description="Helical" evidence="6">
    <location>
        <begin position="54"/>
        <end position="78"/>
    </location>
</feature>
<evidence type="ECO:0000256" key="5">
    <source>
        <dbReference type="ARBA" id="ARBA00023136"/>
    </source>
</evidence>
<dbReference type="PRINTS" id="PR01035">
    <property type="entry name" value="TCRTETA"/>
</dbReference>
<comment type="caution">
    <text evidence="8">The sequence shown here is derived from an EMBL/GenBank/DDBJ whole genome shotgun (WGS) entry which is preliminary data.</text>
</comment>
<keyword evidence="2" id="KW-1003">Cell membrane</keyword>
<keyword evidence="5 6" id="KW-0472">Membrane</keyword>
<feature type="transmembrane region" description="Helical" evidence="6">
    <location>
        <begin position="381"/>
        <end position="400"/>
    </location>
</feature>
<feature type="transmembrane region" description="Helical" evidence="6">
    <location>
        <begin position="213"/>
        <end position="236"/>
    </location>
</feature>
<dbReference type="EMBL" id="WUYX01000008">
    <property type="protein sequence ID" value="MXV60785.1"/>
    <property type="molecule type" value="Genomic_DNA"/>
</dbReference>
<dbReference type="Pfam" id="PF07690">
    <property type="entry name" value="MFS_1"/>
    <property type="match status" value="1"/>
</dbReference>
<feature type="transmembrane region" description="Helical" evidence="6">
    <location>
        <begin position="286"/>
        <end position="304"/>
    </location>
</feature>
<reference evidence="8 9" key="1">
    <citation type="submission" date="2020-01" db="EMBL/GenBank/DDBJ databases">
        <title>Natronorubrum sp. JWXQ-INN 674 isolated from Inner Mongolia Autonomous Region of China.</title>
        <authorList>
            <person name="Xue Q."/>
        </authorList>
    </citation>
    <scope>NUCLEOTIDE SEQUENCE [LARGE SCALE GENOMIC DNA]</scope>
    <source>
        <strain evidence="8 9">JWXQ-INN-674</strain>
    </source>
</reference>
<evidence type="ECO:0000256" key="1">
    <source>
        <dbReference type="ARBA" id="ARBA00004651"/>
    </source>
</evidence>
<dbReference type="GO" id="GO:0022857">
    <property type="term" value="F:transmembrane transporter activity"/>
    <property type="evidence" value="ECO:0007669"/>
    <property type="project" value="InterPro"/>
</dbReference>
<evidence type="ECO:0000256" key="2">
    <source>
        <dbReference type="ARBA" id="ARBA00022475"/>
    </source>
</evidence>
<gene>
    <name evidence="8" type="ORF">GS429_01600</name>
</gene>
<feature type="transmembrane region" description="Helical" evidence="6">
    <location>
        <begin position="357"/>
        <end position="375"/>
    </location>
</feature>
<accession>A0A6B0VIA4</accession>
<proteinExistence type="predicted"/>
<evidence type="ECO:0000259" key="7">
    <source>
        <dbReference type="PROSITE" id="PS50850"/>
    </source>
</evidence>
<dbReference type="PANTHER" id="PTHR43124">
    <property type="entry name" value="PURINE EFFLUX PUMP PBUE"/>
    <property type="match status" value="1"/>
</dbReference>
<organism evidence="8 9">
    <name type="scientific">Natronorubrum halalkaliphilum</name>
    <dbReference type="NCBI Taxonomy" id="2691917"/>
    <lineage>
        <taxon>Archaea</taxon>
        <taxon>Methanobacteriati</taxon>
        <taxon>Methanobacteriota</taxon>
        <taxon>Stenosarchaea group</taxon>
        <taxon>Halobacteria</taxon>
        <taxon>Halobacteriales</taxon>
        <taxon>Natrialbaceae</taxon>
        <taxon>Natronorubrum</taxon>
    </lineage>
</organism>
<protein>
    <submittedName>
        <fullName evidence="8">MFS transporter</fullName>
    </submittedName>
</protein>